<reference evidence="2" key="1">
    <citation type="submission" date="2018-05" db="EMBL/GenBank/DDBJ databases">
        <authorList>
            <person name="Lanie J.A."/>
            <person name="Ng W.-L."/>
            <person name="Kazmierczak K.M."/>
            <person name="Andrzejewski T.M."/>
            <person name="Davidsen T.M."/>
            <person name="Wayne K.J."/>
            <person name="Tettelin H."/>
            <person name="Glass J.I."/>
            <person name="Rusch D."/>
            <person name="Podicherti R."/>
            <person name="Tsui H.-C.T."/>
            <person name="Winkler M.E."/>
        </authorList>
    </citation>
    <scope>NUCLEOTIDE SEQUENCE</scope>
</reference>
<feature type="compositionally biased region" description="Polar residues" evidence="1">
    <location>
        <begin position="1"/>
        <end position="17"/>
    </location>
</feature>
<evidence type="ECO:0000256" key="1">
    <source>
        <dbReference type="SAM" id="MobiDB-lite"/>
    </source>
</evidence>
<dbReference type="EMBL" id="UINC01086727">
    <property type="protein sequence ID" value="SVC35446.1"/>
    <property type="molecule type" value="Genomic_DNA"/>
</dbReference>
<protein>
    <submittedName>
        <fullName evidence="2">Uncharacterized protein</fullName>
    </submittedName>
</protein>
<name>A0A382LFR1_9ZZZZ</name>
<feature type="non-terminal residue" evidence="2">
    <location>
        <position position="25"/>
    </location>
</feature>
<feature type="non-terminal residue" evidence="2">
    <location>
        <position position="1"/>
    </location>
</feature>
<evidence type="ECO:0000313" key="2">
    <source>
        <dbReference type="EMBL" id="SVC35446.1"/>
    </source>
</evidence>
<feature type="region of interest" description="Disordered" evidence="1">
    <location>
        <begin position="1"/>
        <end position="25"/>
    </location>
</feature>
<organism evidence="2">
    <name type="scientific">marine metagenome</name>
    <dbReference type="NCBI Taxonomy" id="408172"/>
    <lineage>
        <taxon>unclassified sequences</taxon>
        <taxon>metagenomes</taxon>
        <taxon>ecological metagenomes</taxon>
    </lineage>
</organism>
<gene>
    <name evidence="2" type="ORF">METZ01_LOCUS288300</name>
</gene>
<dbReference type="AlphaFoldDB" id="A0A382LFR1"/>
<sequence>INHIQNYPSSSLQTKNPATWRGLKV</sequence>
<proteinExistence type="predicted"/>
<accession>A0A382LFR1</accession>